<evidence type="ECO:0000256" key="2">
    <source>
        <dbReference type="ARBA" id="ARBA00002280"/>
    </source>
</evidence>
<dbReference type="InterPro" id="IPR000816">
    <property type="entry name" value="Peptidase_C15"/>
</dbReference>
<accession>A0A087BIC8</accession>
<dbReference type="PRINTS" id="PR00706">
    <property type="entry name" value="PYROGLUPTASE"/>
</dbReference>
<dbReference type="Pfam" id="PF01470">
    <property type="entry name" value="Peptidase_C15"/>
    <property type="match status" value="1"/>
</dbReference>
<dbReference type="NCBIfam" id="TIGR00504">
    <property type="entry name" value="pyro_pdase"/>
    <property type="match status" value="1"/>
</dbReference>
<protein>
    <recommendedName>
        <fullName evidence="9">Pyrrolidone-carboxylate peptidase</fullName>
        <ecNumber evidence="9">3.4.19.3</ecNumber>
    </recommendedName>
    <alternativeName>
        <fullName evidence="9">5-oxoprolyl-peptidase</fullName>
    </alternativeName>
    <alternativeName>
        <fullName evidence="9">Pyroglutamyl-peptidase I</fullName>
        <shortName evidence="9">PGP-I</shortName>
        <shortName evidence="9">Pyrase</shortName>
    </alternativeName>
</protein>
<comment type="caution">
    <text evidence="11">The sequence shown here is derived from an EMBL/GenBank/DDBJ whole genome shotgun (WGS) entry which is preliminary data.</text>
</comment>
<dbReference type="STRING" id="78345.BMERY_0204"/>
<dbReference type="CDD" id="cd00501">
    <property type="entry name" value="Peptidase_C15"/>
    <property type="match status" value="1"/>
</dbReference>
<dbReference type="SUPFAM" id="SSF53182">
    <property type="entry name" value="Pyrrolidone carboxyl peptidase (pyroglutamate aminopeptidase)"/>
    <property type="match status" value="1"/>
</dbReference>
<evidence type="ECO:0000256" key="4">
    <source>
        <dbReference type="ARBA" id="ARBA00006641"/>
    </source>
</evidence>
<evidence type="ECO:0000313" key="11">
    <source>
        <dbReference type="EMBL" id="KFI70778.1"/>
    </source>
</evidence>
<keyword evidence="7 9" id="KW-0378">Hydrolase</keyword>
<dbReference type="Proteomes" id="UP000029060">
    <property type="component" value="Unassembled WGS sequence"/>
</dbReference>
<comment type="catalytic activity">
    <reaction evidence="1 9 10">
        <text>Release of an N-terminal pyroglutamyl group from a polypeptide, the second amino acid generally not being Pro.</text>
        <dbReference type="EC" id="3.4.19.3"/>
    </reaction>
</comment>
<evidence type="ECO:0000256" key="7">
    <source>
        <dbReference type="ARBA" id="ARBA00022801"/>
    </source>
</evidence>
<feature type="active site" evidence="9">
    <location>
        <position position="79"/>
    </location>
</feature>
<dbReference type="OrthoDB" id="9779738at2"/>
<dbReference type="PANTHER" id="PTHR23402:SF1">
    <property type="entry name" value="PYROGLUTAMYL-PEPTIDASE I"/>
    <property type="match status" value="1"/>
</dbReference>
<feature type="active site" evidence="9 10">
    <location>
        <position position="142"/>
    </location>
</feature>
<evidence type="ECO:0000256" key="9">
    <source>
        <dbReference type="HAMAP-Rule" id="MF_00417"/>
    </source>
</evidence>
<dbReference type="EC" id="3.4.19.3" evidence="9"/>
<gene>
    <name evidence="9" type="primary">pcp</name>
    <name evidence="11" type="ORF">BMERY_0204</name>
</gene>
<dbReference type="PANTHER" id="PTHR23402">
    <property type="entry name" value="PROTEASE FAMILY C15 PYROGLUTAMYL-PEPTIDASE I-RELATED"/>
    <property type="match status" value="1"/>
</dbReference>
<keyword evidence="6 9" id="KW-0645">Protease</keyword>
<evidence type="ECO:0000256" key="1">
    <source>
        <dbReference type="ARBA" id="ARBA00001770"/>
    </source>
</evidence>
<keyword evidence="5 9" id="KW-0963">Cytoplasm</keyword>
<dbReference type="RefSeq" id="WP_033522947.1">
    <property type="nucleotide sequence ID" value="NZ_CADAXU010000013.1"/>
</dbReference>
<name>A0A087BIC8_9BIFI</name>
<evidence type="ECO:0000256" key="5">
    <source>
        <dbReference type="ARBA" id="ARBA00022490"/>
    </source>
</evidence>
<dbReference type="GO" id="GO:0005829">
    <property type="term" value="C:cytosol"/>
    <property type="evidence" value="ECO:0007669"/>
    <property type="project" value="InterPro"/>
</dbReference>
<sequence length="216" mass="23038">MATVLVTGFDPFGGETVNPAYEAVKLLPGEIAGARIVKQEIPTAFTRSAVAIEQALEREHPDIVISVGQAGGRSTLTVEQVAINLAEARIPDNDGEQPLGTPLRTDGDTAYFATVPVKAMVGNVRAHNLPAFVSYTAGTYVCNSVMYNMLYLLDRRFPGIRGGFIHVPFAPQQVVGKPNGTPCMPLHDMAKALEYAIEAAVKNEDSATAIAMGETH</sequence>
<evidence type="ECO:0000256" key="6">
    <source>
        <dbReference type="ARBA" id="ARBA00022670"/>
    </source>
</evidence>
<dbReference type="InterPro" id="IPR016125">
    <property type="entry name" value="Peptidase_C15-like"/>
</dbReference>
<evidence type="ECO:0000256" key="8">
    <source>
        <dbReference type="ARBA" id="ARBA00022807"/>
    </source>
</evidence>
<dbReference type="InterPro" id="IPR029762">
    <property type="entry name" value="PGP-I_bact-type"/>
</dbReference>
<dbReference type="Gene3D" id="3.40.630.20">
    <property type="entry name" value="Peptidase C15, pyroglutamyl peptidase I-like"/>
    <property type="match status" value="1"/>
</dbReference>
<dbReference type="FunFam" id="3.40.630.20:FF:000001">
    <property type="entry name" value="Pyrrolidone-carboxylate peptidase"/>
    <property type="match status" value="1"/>
</dbReference>
<dbReference type="HAMAP" id="MF_00417">
    <property type="entry name" value="Pyrrolid_peptidase"/>
    <property type="match status" value="1"/>
</dbReference>
<dbReference type="NCBIfam" id="NF009676">
    <property type="entry name" value="PRK13197.1"/>
    <property type="match status" value="1"/>
</dbReference>
<dbReference type="PROSITE" id="PS01334">
    <property type="entry name" value="PYRASE_CYS"/>
    <property type="match status" value="1"/>
</dbReference>
<keyword evidence="8 9" id="KW-0788">Thiol protease</keyword>
<organism evidence="11 12">
    <name type="scientific">Bifidobacterium merycicum</name>
    <dbReference type="NCBI Taxonomy" id="78345"/>
    <lineage>
        <taxon>Bacteria</taxon>
        <taxon>Bacillati</taxon>
        <taxon>Actinomycetota</taxon>
        <taxon>Actinomycetes</taxon>
        <taxon>Bifidobacteriales</taxon>
        <taxon>Bifidobacteriaceae</taxon>
        <taxon>Bifidobacterium</taxon>
    </lineage>
</organism>
<comment type="similarity">
    <text evidence="4 9">Belongs to the peptidase C15 family.</text>
</comment>
<dbReference type="EMBL" id="JGZC01000005">
    <property type="protein sequence ID" value="KFI70778.1"/>
    <property type="molecule type" value="Genomic_DNA"/>
</dbReference>
<evidence type="ECO:0000313" key="12">
    <source>
        <dbReference type="Proteomes" id="UP000029060"/>
    </source>
</evidence>
<reference evidence="11 12" key="1">
    <citation type="submission" date="2014-03" db="EMBL/GenBank/DDBJ databases">
        <title>Genomics of Bifidobacteria.</title>
        <authorList>
            <person name="Ventura M."/>
            <person name="Milani C."/>
            <person name="Lugli G.A."/>
        </authorList>
    </citation>
    <scope>NUCLEOTIDE SEQUENCE [LARGE SCALE GENOMIC DNA]</scope>
    <source>
        <strain evidence="11 12">LMG 11341</strain>
    </source>
</reference>
<evidence type="ECO:0000256" key="3">
    <source>
        <dbReference type="ARBA" id="ARBA00004496"/>
    </source>
</evidence>
<dbReference type="PIRSF" id="PIRSF015592">
    <property type="entry name" value="Prld-crbxl_pptds"/>
    <property type="match status" value="1"/>
</dbReference>
<dbReference type="InterPro" id="IPR036440">
    <property type="entry name" value="Peptidase_C15-like_sf"/>
</dbReference>
<dbReference type="GO" id="GO:0006508">
    <property type="term" value="P:proteolysis"/>
    <property type="evidence" value="ECO:0007669"/>
    <property type="project" value="UniProtKB-KW"/>
</dbReference>
<feature type="active site" evidence="9">
    <location>
        <position position="166"/>
    </location>
</feature>
<keyword evidence="12" id="KW-1185">Reference proteome</keyword>
<proteinExistence type="inferred from homology"/>
<dbReference type="eggNOG" id="COG2039">
    <property type="taxonomic scope" value="Bacteria"/>
</dbReference>
<comment type="subunit">
    <text evidence="9">Homotetramer.</text>
</comment>
<evidence type="ECO:0000256" key="10">
    <source>
        <dbReference type="PROSITE-ProRule" id="PRU10077"/>
    </source>
</evidence>
<dbReference type="InterPro" id="IPR033694">
    <property type="entry name" value="PGPEP1_Cys_AS"/>
</dbReference>
<dbReference type="GO" id="GO:0016920">
    <property type="term" value="F:pyroglutamyl-peptidase activity"/>
    <property type="evidence" value="ECO:0007669"/>
    <property type="project" value="UniProtKB-UniRule"/>
</dbReference>
<dbReference type="AlphaFoldDB" id="A0A087BIC8"/>
<comment type="subcellular location">
    <subcellularLocation>
        <location evidence="3 9">Cytoplasm</location>
    </subcellularLocation>
</comment>
<comment type="function">
    <text evidence="2 9">Removes 5-oxoproline from various penultimate amino acid residues except L-proline.</text>
</comment>